<dbReference type="SUPFAM" id="SSF55347">
    <property type="entry name" value="Glyceraldehyde-3-phosphate dehydrogenase-like, C-terminal domain"/>
    <property type="match status" value="1"/>
</dbReference>
<reference evidence="3" key="2">
    <citation type="submission" date="2020-10" db="EMBL/GenBank/DDBJ databases">
        <authorList>
            <person name="Peck L.D."/>
            <person name="Nowell R.W."/>
            <person name="Flood J."/>
            <person name="Ryan M.J."/>
            <person name="Barraclough T.G."/>
        </authorList>
    </citation>
    <scope>NUCLEOTIDE SEQUENCE</scope>
    <source>
        <strain evidence="3">IMI 127659i</strain>
    </source>
</reference>
<dbReference type="OrthoDB" id="446809at2759"/>
<dbReference type="InterPro" id="IPR036291">
    <property type="entry name" value="NAD(P)-bd_dom_sf"/>
</dbReference>
<name>A0A9P7HQ53_9HYPO</name>
<dbReference type="EMBL" id="JADFTT010000239">
    <property type="protein sequence ID" value="KAG5764606.1"/>
    <property type="molecule type" value="Genomic_DNA"/>
</dbReference>
<accession>A0A9P7HQ53</accession>
<evidence type="ECO:0000259" key="1">
    <source>
        <dbReference type="Pfam" id="PF01408"/>
    </source>
</evidence>
<dbReference type="InterPro" id="IPR000683">
    <property type="entry name" value="Gfo/Idh/MocA-like_OxRdtase_N"/>
</dbReference>
<evidence type="ECO:0008006" key="5">
    <source>
        <dbReference type="Google" id="ProtNLM"/>
    </source>
</evidence>
<dbReference type="Gene3D" id="3.30.360.10">
    <property type="entry name" value="Dihydrodipicolinate Reductase, domain 2"/>
    <property type="match status" value="1"/>
</dbReference>
<dbReference type="Pfam" id="PF02894">
    <property type="entry name" value="GFO_IDH_MocA_C"/>
    <property type="match status" value="1"/>
</dbReference>
<dbReference type="AlphaFoldDB" id="A0A9P7HQ53"/>
<comment type="caution">
    <text evidence="3">The sequence shown here is derived from an EMBL/GenBank/DDBJ whole genome shotgun (WGS) entry which is preliminary data.</text>
</comment>
<dbReference type="Pfam" id="PF01408">
    <property type="entry name" value="GFO_IDH_MocA"/>
    <property type="match status" value="1"/>
</dbReference>
<protein>
    <recommendedName>
        <fullName evidence="5">Oxidoreductase</fullName>
    </recommendedName>
</protein>
<reference evidence="3" key="1">
    <citation type="journal article" date="2020" name="bioRxiv">
        <title>Historical genomics reveals the evolutionary mechanisms behind multiple outbreaks of the host-specific coffee wilt pathogen Fusarium xylarioides.</title>
        <authorList>
            <person name="Peck D."/>
            <person name="Nowell R.W."/>
            <person name="Flood J."/>
            <person name="Ryan M.J."/>
            <person name="Barraclough T.G."/>
        </authorList>
    </citation>
    <scope>NUCLEOTIDE SEQUENCE</scope>
    <source>
        <strain evidence="3">IMI 127659i</strain>
    </source>
</reference>
<organism evidence="3 4">
    <name type="scientific">Fusarium xylarioides</name>
    <dbReference type="NCBI Taxonomy" id="221167"/>
    <lineage>
        <taxon>Eukaryota</taxon>
        <taxon>Fungi</taxon>
        <taxon>Dikarya</taxon>
        <taxon>Ascomycota</taxon>
        <taxon>Pezizomycotina</taxon>
        <taxon>Sordariomycetes</taxon>
        <taxon>Hypocreomycetidae</taxon>
        <taxon>Hypocreales</taxon>
        <taxon>Nectriaceae</taxon>
        <taxon>Fusarium</taxon>
        <taxon>Fusarium fujikuroi species complex</taxon>
    </lineage>
</organism>
<evidence type="ECO:0000313" key="4">
    <source>
        <dbReference type="Proteomes" id="UP000750502"/>
    </source>
</evidence>
<keyword evidence="4" id="KW-1185">Reference proteome</keyword>
<dbReference type="Proteomes" id="UP000750502">
    <property type="component" value="Unassembled WGS sequence"/>
</dbReference>
<gene>
    <name evidence="3" type="ORF">H9Q72_007308</name>
</gene>
<evidence type="ECO:0000259" key="2">
    <source>
        <dbReference type="Pfam" id="PF02894"/>
    </source>
</evidence>
<dbReference type="InterPro" id="IPR004104">
    <property type="entry name" value="Gfo/Idh/MocA-like_OxRdtase_C"/>
</dbReference>
<dbReference type="PANTHER" id="PTHR43377:SF1">
    <property type="entry name" value="BILIVERDIN REDUCTASE A"/>
    <property type="match status" value="1"/>
</dbReference>
<dbReference type="InterPro" id="IPR051450">
    <property type="entry name" value="Gfo/Idh/MocA_Oxidoreductases"/>
</dbReference>
<dbReference type="PANTHER" id="PTHR43377">
    <property type="entry name" value="BILIVERDIN REDUCTASE A"/>
    <property type="match status" value="1"/>
</dbReference>
<feature type="domain" description="Gfo/Idh/MocA-like oxidoreductase N-terminal" evidence="1">
    <location>
        <begin position="7"/>
        <end position="125"/>
    </location>
</feature>
<dbReference type="GO" id="GO:0000166">
    <property type="term" value="F:nucleotide binding"/>
    <property type="evidence" value="ECO:0007669"/>
    <property type="project" value="InterPro"/>
</dbReference>
<feature type="domain" description="Gfo/Idh/MocA-like oxidoreductase C-terminal" evidence="2">
    <location>
        <begin position="137"/>
        <end position="350"/>
    </location>
</feature>
<evidence type="ECO:0000313" key="3">
    <source>
        <dbReference type="EMBL" id="KAG5764606.1"/>
    </source>
</evidence>
<dbReference type="SUPFAM" id="SSF51735">
    <property type="entry name" value="NAD(P)-binding Rossmann-fold domains"/>
    <property type="match status" value="1"/>
</dbReference>
<dbReference type="Gene3D" id="3.40.50.720">
    <property type="entry name" value="NAD(P)-binding Rossmann-like Domain"/>
    <property type="match status" value="1"/>
</dbReference>
<proteinExistence type="predicted"/>
<sequence>MSSEPITFAIIGVGLIGPRHAQTVIKNSQAKLVAVVDLMPNGEQLAQELGAAYFKSVADMLQSSKNKPQAAIICTPNHTHVPLARELSSAGIHILIEKPFCTDIESGKDLVDHLDKLDVKALVAHHRRFNPYMMTAKETVGSGSLGKVIAVNGIWATYKPMEYFDPPREWRRDNTGGVVLINLVHEIDLLHYLFGPITRVHAEKTISQRGFEAEEGAVLTLRFKSGAVGSFLFSDNVPSPHNFESGTGENPLIPKTGKDFYRIFGTDASLSVPDMTLSSYAEGQKSWHQELVQKNVPVPDGVPFELQLDHFIKVIRGEASPSCTPRDGLAALVVCQAVKEALKENKTVDIDTSGFGLQLSGILDGSRFSRVQRRIIGYK</sequence>